<sequence length="84" mass="8954">MTAPIASVSPKSTAPASLGRSEKSQNGVKPTKVSNESPVKVPHQSQQQRLLNEAFGAFLSNVKKASAVDSLPLQHVCSTDNRLR</sequence>
<proteinExistence type="predicted"/>
<evidence type="ECO:0000313" key="2">
    <source>
        <dbReference type="EMBL" id="WNH50949.1"/>
    </source>
</evidence>
<evidence type="ECO:0000313" key="3">
    <source>
        <dbReference type="Proteomes" id="UP001302072"/>
    </source>
</evidence>
<keyword evidence="3" id="KW-1185">Reference proteome</keyword>
<reference evidence="2 3" key="1">
    <citation type="submission" date="2022-12" db="EMBL/GenBank/DDBJ databases">
        <title>Two new species, Stenotrophomonas aracearum and Stenotrophomonas oahuensis, isolated from Anthurium (Araceae family) in Hawaii.</title>
        <authorList>
            <person name="Chunag S.C."/>
            <person name="Dobhal S."/>
            <person name="Alvarez A."/>
            <person name="Arif M."/>
        </authorList>
    </citation>
    <scope>NUCLEOTIDE SEQUENCE [LARGE SCALE GENOMIC DNA]</scope>
    <source>
        <strain evidence="2 3">A5586</strain>
    </source>
</reference>
<dbReference type="EMBL" id="CP115541">
    <property type="protein sequence ID" value="WNH50949.1"/>
    <property type="molecule type" value="Genomic_DNA"/>
</dbReference>
<dbReference type="Proteomes" id="UP001302072">
    <property type="component" value="Chromosome"/>
</dbReference>
<evidence type="ECO:0000256" key="1">
    <source>
        <dbReference type="SAM" id="MobiDB-lite"/>
    </source>
</evidence>
<accession>A0ABY9YJ85</accession>
<name>A0ABY9YJ85_9GAMM</name>
<gene>
    <name evidence="2" type="ORF">PDM29_11160</name>
</gene>
<feature type="region of interest" description="Disordered" evidence="1">
    <location>
        <begin position="1"/>
        <end position="47"/>
    </location>
</feature>
<organism evidence="2 3">
    <name type="scientific">Stenotrophomonas oahuensis</name>
    <dbReference type="NCBI Taxonomy" id="3003271"/>
    <lineage>
        <taxon>Bacteria</taxon>
        <taxon>Pseudomonadati</taxon>
        <taxon>Pseudomonadota</taxon>
        <taxon>Gammaproteobacteria</taxon>
        <taxon>Lysobacterales</taxon>
        <taxon>Lysobacteraceae</taxon>
        <taxon>Stenotrophomonas</taxon>
    </lineage>
</organism>
<feature type="compositionally biased region" description="Polar residues" evidence="1">
    <location>
        <begin position="24"/>
        <end position="47"/>
    </location>
</feature>
<dbReference type="RefSeq" id="WP_311190243.1">
    <property type="nucleotide sequence ID" value="NZ_CP115541.1"/>
</dbReference>
<protein>
    <submittedName>
        <fullName evidence="2">Uncharacterized protein</fullName>
    </submittedName>
</protein>